<dbReference type="OrthoDB" id="5422162at2"/>
<evidence type="ECO:0000313" key="2">
    <source>
        <dbReference type="Proteomes" id="UP000298602"/>
    </source>
</evidence>
<accession>A0A4P8LAA0</accession>
<reference evidence="1 2" key="2">
    <citation type="submission" date="2019-05" db="EMBL/GenBank/DDBJ databases">
        <authorList>
            <person name="Suflita J.M."/>
            <person name="Marks C.R."/>
        </authorList>
    </citation>
    <scope>NUCLEOTIDE SEQUENCE [LARGE SCALE GENOMIC DNA]</scope>
    <source>
        <strain evidence="1 2">ALDC</strain>
    </source>
</reference>
<dbReference type="InterPro" id="IPR019300">
    <property type="entry name" value="CooT"/>
</dbReference>
<dbReference type="Proteomes" id="UP000298602">
    <property type="component" value="Chromosome"/>
</dbReference>
<keyword evidence="2" id="KW-1185">Reference proteome</keyword>
<dbReference type="Pfam" id="PF10133">
    <property type="entry name" value="CooT"/>
    <property type="match status" value="1"/>
</dbReference>
<dbReference type="AlphaFoldDB" id="A0A4P8LAA0"/>
<proteinExistence type="predicted"/>
<dbReference type="EMBL" id="CP040098">
    <property type="protein sequence ID" value="QCQ23582.1"/>
    <property type="molecule type" value="Genomic_DNA"/>
</dbReference>
<name>A0A4P8LAA0_9BACT</name>
<evidence type="ECO:0000313" key="1">
    <source>
        <dbReference type="EMBL" id="QCQ23582.1"/>
    </source>
</evidence>
<gene>
    <name evidence="1" type="ORF">FDQ92_13650</name>
</gene>
<organism evidence="1 2">
    <name type="scientific">Desulfoglaeba alkanexedens ALDC</name>
    <dbReference type="NCBI Taxonomy" id="980445"/>
    <lineage>
        <taxon>Bacteria</taxon>
        <taxon>Pseudomonadati</taxon>
        <taxon>Thermodesulfobacteriota</taxon>
        <taxon>Syntrophobacteria</taxon>
        <taxon>Syntrophobacterales</taxon>
        <taxon>Syntrophobacteraceae</taxon>
        <taxon>Desulfoglaeba</taxon>
    </lineage>
</organism>
<dbReference type="KEGG" id="dax:FDQ92_13650"/>
<sequence>MDVTLLKTPLQVKHYHGLRDTPKPYLPWKPRGPGLQCPHLTNIFGERKVVQGTIHSMSLVNHKIPLESRES</sequence>
<reference evidence="1 2" key="1">
    <citation type="submission" date="2019-05" db="EMBL/GenBank/DDBJ databases">
        <title>The Complete Genome Sequence of the n-alkane-degrading Desulfoglaeba alkanexedens ALDC reveals multiple alkylsuccinate synthase gene clusters.</title>
        <authorList>
            <person name="Callaghan A.V."/>
            <person name="Davidova I.A."/>
            <person name="Duncan K.E."/>
            <person name="Morris B."/>
            <person name="McInerney M.J."/>
        </authorList>
    </citation>
    <scope>NUCLEOTIDE SEQUENCE [LARGE SCALE GENOMIC DNA]</scope>
    <source>
        <strain evidence="1 2">ALDC</strain>
    </source>
</reference>
<protein>
    <submittedName>
        <fullName evidence="1">CooT family nickel-binding protein</fullName>
    </submittedName>
</protein>